<evidence type="ECO:0000313" key="4">
    <source>
        <dbReference type="EMBL" id="KAF5394403.1"/>
    </source>
</evidence>
<dbReference type="PROSITE" id="PS51536">
    <property type="entry name" value="TFG"/>
    <property type="match status" value="1"/>
</dbReference>
<proteinExistence type="predicted"/>
<dbReference type="Proteomes" id="UP000748531">
    <property type="component" value="Unassembled WGS sequence"/>
</dbReference>
<evidence type="ECO:0000256" key="2">
    <source>
        <dbReference type="SAM" id="MobiDB-lite"/>
    </source>
</evidence>
<name>A0A8J4WCU2_9TREM</name>
<evidence type="ECO:0000313" key="5">
    <source>
        <dbReference type="Proteomes" id="UP000748531"/>
    </source>
</evidence>
<comment type="caution">
    <text evidence="4">The sequence shown here is derived from an EMBL/GenBank/DDBJ whole genome shotgun (WGS) entry which is preliminary data.</text>
</comment>
<evidence type="ECO:0000256" key="1">
    <source>
        <dbReference type="PROSITE-ProRule" id="PRU00869"/>
    </source>
</evidence>
<gene>
    <name evidence="4" type="ORF">PHET_11582</name>
</gene>
<dbReference type="OrthoDB" id="21539at2759"/>
<dbReference type="InterPro" id="IPR025768">
    <property type="entry name" value="TFG_box"/>
</dbReference>
<feature type="region of interest" description="Disordered" evidence="2">
    <location>
        <begin position="49"/>
        <end position="75"/>
    </location>
</feature>
<feature type="short sequence motif" description="TFG box" evidence="1">
    <location>
        <begin position="1"/>
        <end position="18"/>
    </location>
</feature>
<sequence>MNRRDERLLNSATFGTTGFQYPRRGGYHPRSSGAYGNFNYGQRRTGGGFWRSAGNSASKTPYKPGPPISATANMN</sequence>
<protein>
    <recommendedName>
        <fullName evidence="3">TFG box profile domain-containing protein</fullName>
    </recommendedName>
</protein>
<dbReference type="AlphaFoldDB" id="A0A8J4WCU2"/>
<dbReference type="EMBL" id="LUCH01018674">
    <property type="protein sequence ID" value="KAF5394403.1"/>
    <property type="molecule type" value="Genomic_DNA"/>
</dbReference>
<organism evidence="4 5">
    <name type="scientific">Paragonimus heterotremus</name>
    <dbReference type="NCBI Taxonomy" id="100268"/>
    <lineage>
        <taxon>Eukaryota</taxon>
        <taxon>Metazoa</taxon>
        <taxon>Spiralia</taxon>
        <taxon>Lophotrochozoa</taxon>
        <taxon>Platyhelminthes</taxon>
        <taxon>Trematoda</taxon>
        <taxon>Digenea</taxon>
        <taxon>Plagiorchiida</taxon>
        <taxon>Troglotremata</taxon>
        <taxon>Troglotrematidae</taxon>
        <taxon>Paragonimus</taxon>
    </lineage>
</organism>
<accession>A0A8J4WCU2</accession>
<reference evidence="4" key="1">
    <citation type="submission" date="2019-05" db="EMBL/GenBank/DDBJ databases">
        <title>Annotation for the trematode Paragonimus heterotremus.</title>
        <authorList>
            <person name="Choi Y.-J."/>
        </authorList>
    </citation>
    <scope>NUCLEOTIDE SEQUENCE</scope>
    <source>
        <strain evidence="4">LC</strain>
    </source>
</reference>
<keyword evidence="5" id="KW-1185">Reference proteome</keyword>
<evidence type="ECO:0000259" key="3">
    <source>
        <dbReference type="PROSITE" id="PS51536"/>
    </source>
</evidence>
<feature type="domain" description="TFG box profile" evidence="3">
    <location>
        <begin position="1"/>
        <end position="18"/>
    </location>
</feature>